<keyword evidence="5" id="KW-0067">ATP-binding</keyword>
<proteinExistence type="predicted"/>
<accession>A0ABQ6ND88</accession>
<reference evidence="7 8" key="1">
    <citation type="journal article" date="2023" name="Commun. Biol.">
        <title>Genome analysis of Parmales, the sister group of diatoms, reveals the evolutionary specialization of diatoms from phago-mixotrophs to photoautotrophs.</title>
        <authorList>
            <person name="Ban H."/>
            <person name="Sato S."/>
            <person name="Yoshikawa S."/>
            <person name="Yamada K."/>
            <person name="Nakamura Y."/>
            <person name="Ichinomiya M."/>
            <person name="Sato N."/>
            <person name="Blanc-Mathieu R."/>
            <person name="Endo H."/>
            <person name="Kuwata A."/>
            <person name="Ogata H."/>
        </authorList>
    </citation>
    <scope>NUCLEOTIDE SEQUENCE [LARGE SCALE GENOMIC DNA]</scope>
</reference>
<sequence>QVQHQRIVSLLDVFEIDHASFATVLEYCEGTDLDSLLKEQKILPERDARAILLQVCVGMRYLNTPDGTRQGIIHYDLKPGNILFDEFGDAKITDFGLSKIIDGDGNDSMELTSQGAGTYWYLPPECFAGSGVRISNKVDVWSLGVIYFQMLFGIKPFGDGQSQERVLSNALYSNQVKFPAKPAVSAAAKEFIELCLTHDQALRPDMIQLCSNEYLRLKKI</sequence>
<dbReference type="InterPro" id="IPR000719">
    <property type="entry name" value="Prot_kinase_dom"/>
</dbReference>
<keyword evidence="1" id="KW-0723">Serine/threonine-protein kinase</keyword>
<dbReference type="SMART" id="SM00220">
    <property type="entry name" value="S_TKc"/>
    <property type="match status" value="1"/>
</dbReference>
<dbReference type="Gene3D" id="1.10.510.10">
    <property type="entry name" value="Transferase(Phosphotransferase) domain 1"/>
    <property type="match status" value="1"/>
</dbReference>
<evidence type="ECO:0000256" key="1">
    <source>
        <dbReference type="ARBA" id="ARBA00022527"/>
    </source>
</evidence>
<evidence type="ECO:0000256" key="4">
    <source>
        <dbReference type="ARBA" id="ARBA00022777"/>
    </source>
</evidence>
<evidence type="ECO:0000313" key="7">
    <source>
        <dbReference type="EMBL" id="GMI57056.1"/>
    </source>
</evidence>
<keyword evidence="2" id="KW-0808">Transferase</keyword>
<comment type="caution">
    <text evidence="7">The sequence shown here is derived from an EMBL/GenBank/DDBJ whole genome shotgun (WGS) entry which is preliminary data.</text>
</comment>
<dbReference type="PIRSF" id="PIRSF000654">
    <property type="entry name" value="Integrin-linked_kinase"/>
    <property type="match status" value="1"/>
</dbReference>
<keyword evidence="4" id="KW-0418">Kinase</keyword>
<evidence type="ECO:0000256" key="3">
    <source>
        <dbReference type="ARBA" id="ARBA00022741"/>
    </source>
</evidence>
<dbReference type="PROSITE" id="PS50011">
    <property type="entry name" value="PROTEIN_KINASE_DOM"/>
    <property type="match status" value="1"/>
</dbReference>
<dbReference type="PROSITE" id="PS00108">
    <property type="entry name" value="PROTEIN_KINASE_ST"/>
    <property type="match status" value="1"/>
</dbReference>
<dbReference type="PANTHER" id="PTHR22974">
    <property type="entry name" value="MIXED LINEAGE PROTEIN KINASE"/>
    <property type="match status" value="1"/>
</dbReference>
<organism evidence="7 8">
    <name type="scientific">Tetraparma gracilis</name>
    <dbReference type="NCBI Taxonomy" id="2962635"/>
    <lineage>
        <taxon>Eukaryota</taxon>
        <taxon>Sar</taxon>
        <taxon>Stramenopiles</taxon>
        <taxon>Ochrophyta</taxon>
        <taxon>Bolidophyceae</taxon>
        <taxon>Parmales</taxon>
        <taxon>Triparmaceae</taxon>
        <taxon>Tetraparma</taxon>
    </lineage>
</organism>
<dbReference type="EMBL" id="BRYB01006795">
    <property type="protein sequence ID" value="GMI57056.1"/>
    <property type="molecule type" value="Genomic_DNA"/>
</dbReference>
<feature type="domain" description="Protein kinase" evidence="6">
    <location>
        <begin position="1"/>
        <end position="215"/>
    </location>
</feature>
<evidence type="ECO:0000256" key="2">
    <source>
        <dbReference type="ARBA" id="ARBA00022679"/>
    </source>
</evidence>
<keyword evidence="8" id="KW-1185">Reference proteome</keyword>
<feature type="non-terminal residue" evidence="7">
    <location>
        <position position="1"/>
    </location>
</feature>
<dbReference type="InterPro" id="IPR008271">
    <property type="entry name" value="Ser/Thr_kinase_AS"/>
</dbReference>
<evidence type="ECO:0000259" key="6">
    <source>
        <dbReference type="PROSITE" id="PS50011"/>
    </source>
</evidence>
<dbReference type="Pfam" id="PF00069">
    <property type="entry name" value="Pkinase"/>
    <property type="match status" value="1"/>
</dbReference>
<evidence type="ECO:0000313" key="8">
    <source>
        <dbReference type="Proteomes" id="UP001165060"/>
    </source>
</evidence>
<protein>
    <recommendedName>
        <fullName evidence="6">Protein kinase domain-containing protein</fullName>
    </recommendedName>
</protein>
<dbReference type="SUPFAM" id="SSF56112">
    <property type="entry name" value="Protein kinase-like (PK-like)"/>
    <property type="match status" value="1"/>
</dbReference>
<dbReference type="Proteomes" id="UP001165060">
    <property type="component" value="Unassembled WGS sequence"/>
</dbReference>
<dbReference type="InterPro" id="IPR011009">
    <property type="entry name" value="Kinase-like_dom_sf"/>
</dbReference>
<dbReference type="PANTHER" id="PTHR22974:SF23">
    <property type="entry name" value="TOUSLED-LIKE KINASE, ISOFORM G"/>
    <property type="match status" value="1"/>
</dbReference>
<name>A0ABQ6ND88_9STRA</name>
<evidence type="ECO:0000256" key="5">
    <source>
        <dbReference type="ARBA" id="ARBA00022840"/>
    </source>
</evidence>
<gene>
    <name evidence="7" type="ORF">TeGR_g8315</name>
</gene>
<keyword evidence="3" id="KW-0547">Nucleotide-binding</keyword>